<dbReference type="PANTHER" id="PTHR34278:SF15">
    <property type="entry name" value="HOP-INTERACTING PROTEIN"/>
    <property type="match status" value="1"/>
</dbReference>
<dbReference type="PANTHER" id="PTHR34278">
    <property type="entry name" value="PROTEIN THI031, PUTATIVE-RELATED"/>
    <property type="match status" value="1"/>
</dbReference>
<dbReference type="Gramene" id="CDY13708">
    <property type="protein sequence ID" value="CDY13708"/>
    <property type="gene ID" value="GSBRNA2T00078133001"/>
</dbReference>
<organism evidence="2 3">
    <name type="scientific">Brassica napus</name>
    <name type="common">Rape</name>
    <dbReference type="NCBI Taxonomy" id="3708"/>
    <lineage>
        <taxon>Eukaryota</taxon>
        <taxon>Viridiplantae</taxon>
        <taxon>Streptophyta</taxon>
        <taxon>Embryophyta</taxon>
        <taxon>Tracheophyta</taxon>
        <taxon>Spermatophyta</taxon>
        <taxon>Magnoliopsida</taxon>
        <taxon>eudicotyledons</taxon>
        <taxon>Gunneridae</taxon>
        <taxon>Pentapetalae</taxon>
        <taxon>rosids</taxon>
        <taxon>malvids</taxon>
        <taxon>Brassicales</taxon>
        <taxon>Brassicaceae</taxon>
        <taxon>Brassiceae</taxon>
        <taxon>Brassica</taxon>
    </lineage>
</organism>
<keyword evidence="3" id="KW-1185">Reference proteome</keyword>
<name>A0A078FMX2_BRANA</name>
<evidence type="ECO:0000313" key="2">
    <source>
        <dbReference type="EMBL" id="CDY13708.1"/>
    </source>
</evidence>
<sequence length="145" mass="16366">MRREGRQHGIVRTYRILPPHRLIQGWSTLQLHPHPQQSNDMASSTSYKLLTCRIITRPGPRSVLDLTGLSDLNGNGDDFKEDKGGEAEDEMTNRENGHNSDKEVEDGSCGGYVDGSMSFYDVGMMMEHVLDHDDDEEEEDGWCLV</sequence>
<gene>
    <name evidence="2" type="primary">BnaA06g32150D</name>
    <name evidence="2" type="ORF">GSBRNA2T00078133001</name>
</gene>
<accession>A0A078FMX2</accession>
<protein>
    <submittedName>
        <fullName evidence="2">BnaA06g32150D protein</fullName>
    </submittedName>
</protein>
<proteinExistence type="predicted"/>
<feature type="compositionally biased region" description="Basic and acidic residues" evidence="1">
    <location>
        <begin position="77"/>
        <end position="102"/>
    </location>
</feature>
<dbReference type="EMBL" id="LK032037">
    <property type="protein sequence ID" value="CDY13708.1"/>
    <property type="molecule type" value="Genomic_DNA"/>
</dbReference>
<dbReference type="AlphaFoldDB" id="A0A078FMX2"/>
<evidence type="ECO:0000313" key="3">
    <source>
        <dbReference type="Proteomes" id="UP000028999"/>
    </source>
</evidence>
<evidence type="ECO:0000256" key="1">
    <source>
        <dbReference type="SAM" id="MobiDB-lite"/>
    </source>
</evidence>
<feature type="region of interest" description="Disordered" evidence="1">
    <location>
        <begin position="66"/>
        <end position="110"/>
    </location>
</feature>
<reference evidence="2 3" key="1">
    <citation type="journal article" date="2014" name="Science">
        <title>Plant genetics. Early allopolyploid evolution in the post-Neolithic Brassica napus oilseed genome.</title>
        <authorList>
            <person name="Chalhoub B."/>
            <person name="Denoeud F."/>
            <person name="Liu S."/>
            <person name="Parkin I.A."/>
            <person name="Tang H."/>
            <person name="Wang X."/>
            <person name="Chiquet J."/>
            <person name="Belcram H."/>
            <person name="Tong C."/>
            <person name="Samans B."/>
            <person name="Correa M."/>
            <person name="Da Silva C."/>
            <person name="Just J."/>
            <person name="Falentin C."/>
            <person name="Koh C.S."/>
            <person name="Le Clainche I."/>
            <person name="Bernard M."/>
            <person name="Bento P."/>
            <person name="Noel B."/>
            <person name="Labadie K."/>
            <person name="Alberti A."/>
            <person name="Charles M."/>
            <person name="Arnaud D."/>
            <person name="Guo H."/>
            <person name="Daviaud C."/>
            <person name="Alamery S."/>
            <person name="Jabbari K."/>
            <person name="Zhao M."/>
            <person name="Edger P.P."/>
            <person name="Chelaifa H."/>
            <person name="Tack D."/>
            <person name="Lassalle G."/>
            <person name="Mestiri I."/>
            <person name="Schnel N."/>
            <person name="Le Paslier M.C."/>
            <person name="Fan G."/>
            <person name="Renault V."/>
            <person name="Bayer P.E."/>
            <person name="Golicz A.A."/>
            <person name="Manoli S."/>
            <person name="Lee T.H."/>
            <person name="Thi V.H."/>
            <person name="Chalabi S."/>
            <person name="Hu Q."/>
            <person name="Fan C."/>
            <person name="Tollenaere R."/>
            <person name="Lu Y."/>
            <person name="Battail C."/>
            <person name="Shen J."/>
            <person name="Sidebottom C.H."/>
            <person name="Wang X."/>
            <person name="Canaguier A."/>
            <person name="Chauveau A."/>
            <person name="Berard A."/>
            <person name="Deniot G."/>
            <person name="Guan M."/>
            <person name="Liu Z."/>
            <person name="Sun F."/>
            <person name="Lim Y.P."/>
            <person name="Lyons E."/>
            <person name="Town C.D."/>
            <person name="Bancroft I."/>
            <person name="Wang X."/>
            <person name="Meng J."/>
            <person name="Ma J."/>
            <person name="Pires J.C."/>
            <person name="King G.J."/>
            <person name="Brunel D."/>
            <person name="Delourme R."/>
            <person name="Renard M."/>
            <person name="Aury J.M."/>
            <person name="Adams K.L."/>
            <person name="Batley J."/>
            <person name="Snowdon R.J."/>
            <person name="Tost J."/>
            <person name="Edwards D."/>
            <person name="Zhou Y."/>
            <person name="Hua W."/>
            <person name="Sharpe A.G."/>
            <person name="Paterson A.H."/>
            <person name="Guan C."/>
            <person name="Wincker P."/>
        </authorList>
    </citation>
    <scope>NUCLEOTIDE SEQUENCE [LARGE SCALE GENOMIC DNA]</scope>
    <source>
        <strain evidence="3">cv. Darmor-bzh</strain>
    </source>
</reference>
<dbReference type="PaxDb" id="3708-A0A078FMX2"/>
<dbReference type="Proteomes" id="UP000028999">
    <property type="component" value="Unassembled WGS sequence"/>
</dbReference>
<dbReference type="STRING" id="3708.A0A078FMX2"/>